<evidence type="ECO:0000313" key="7">
    <source>
        <dbReference type="EMBL" id="KYG78942.1"/>
    </source>
</evidence>
<evidence type="ECO:0000256" key="6">
    <source>
        <dbReference type="SAM" id="Phobius"/>
    </source>
</evidence>
<name>A0A150XJU6_9BACT</name>
<dbReference type="GO" id="GO:0005886">
    <property type="term" value="C:plasma membrane"/>
    <property type="evidence" value="ECO:0007669"/>
    <property type="project" value="UniProtKB-SubCell"/>
</dbReference>
<dbReference type="STRING" id="296218.AWN68_04750"/>
<accession>A0A150XJU6</accession>
<organism evidence="7 8">
    <name type="scientific">Roseivirga echinicomitans</name>
    <dbReference type="NCBI Taxonomy" id="296218"/>
    <lineage>
        <taxon>Bacteria</taxon>
        <taxon>Pseudomonadati</taxon>
        <taxon>Bacteroidota</taxon>
        <taxon>Cytophagia</taxon>
        <taxon>Cytophagales</taxon>
        <taxon>Roseivirgaceae</taxon>
        <taxon>Roseivirga</taxon>
    </lineage>
</organism>
<keyword evidence="5 6" id="KW-0472">Membrane</keyword>
<reference evidence="7 8" key="1">
    <citation type="submission" date="2016-01" db="EMBL/GenBank/DDBJ databases">
        <title>Genome sequencing of Roseivirga echinicomitans KMM 6058.</title>
        <authorList>
            <person name="Selvaratnam C."/>
            <person name="Thevarajoo S."/>
            <person name="Goh K.M."/>
            <person name="Ee R."/>
            <person name="Chan K.-G."/>
            <person name="Chong C.S."/>
        </authorList>
    </citation>
    <scope>NUCLEOTIDE SEQUENCE [LARGE SCALE GENOMIC DNA]</scope>
    <source>
        <strain evidence="7 8">KMM 6058</strain>
    </source>
</reference>
<dbReference type="AlphaFoldDB" id="A0A150XJU6"/>
<dbReference type="PANTHER" id="PTHR30086">
    <property type="entry name" value="ARGININE EXPORTER PROTEIN ARGO"/>
    <property type="match status" value="1"/>
</dbReference>
<evidence type="ECO:0000256" key="1">
    <source>
        <dbReference type="ARBA" id="ARBA00004651"/>
    </source>
</evidence>
<sequence>MHPLLNGLLFGLLLCILIGPVFFALIQNSIEKGFWSGFFMAIGVALSDVFYIVITYFGVSQLVESENFKMWLGGVGGVIMLVFGLFYLFKSVPKTTVMKNTNGGKHGFKQILKGFFLNGVNPFVLFFWIGIMSKVSIDFEYTSNQAFAFFTALVGTVFIVDVLKSYFATKLREIVTARFMRIMNRTVGVALILFALRLLNFLLEGFGIQLFA</sequence>
<feature type="transmembrane region" description="Helical" evidence="6">
    <location>
        <begin position="38"/>
        <end position="59"/>
    </location>
</feature>
<dbReference type="PANTHER" id="PTHR30086:SF20">
    <property type="entry name" value="ARGININE EXPORTER PROTEIN ARGO-RELATED"/>
    <property type="match status" value="1"/>
</dbReference>
<evidence type="ECO:0000313" key="8">
    <source>
        <dbReference type="Proteomes" id="UP000075615"/>
    </source>
</evidence>
<evidence type="ECO:0000256" key="3">
    <source>
        <dbReference type="ARBA" id="ARBA00022692"/>
    </source>
</evidence>
<dbReference type="RefSeq" id="WP_068414926.1">
    <property type="nucleotide sequence ID" value="NZ_LRDB01000012.1"/>
</dbReference>
<evidence type="ECO:0000256" key="2">
    <source>
        <dbReference type="ARBA" id="ARBA00022475"/>
    </source>
</evidence>
<gene>
    <name evidence="7" type="ORF">AWN68_04750</name>
</gene>
<comment type="caution">
    <text evidence="7">The sequence shown here is derived from an EMBL/GenBank/DDBJ whole genome shotgun (WGS) entry which is preliminary data.</text>
</comment>
<dbReference type="OrthoDB" id="679767at2"/>
<dbReference type="EMBL" id="LRDB01000012">
    <property type="protein sequence ID" value="KYG78942.1"/>
    <property type="molecule type" value="Genomic_DNA"/>
</dbReference>
<dbReference type="GO" id="GO:0015171">
    <property type="term" value="F:amino acid transmembrane transporter activity"/>
    <property type="evidence" value="ECO:0007669"/>
    <property type="project" value="TreeGrafter"/>
</dbReference>
<dbReference type="Proteomes" id="UP000075615">
    <property type="component" value="Unassembled WGS sequence"/>
</dbReference>
<keyword evidence="8" id="KW-1185">Reference proteome</keyword>
<proteinExistence type="predicted"/>
<evidence type="ECO:0008006" key="9">
    <source>
        <dbReference type="Google" id="ProtNLM"/>
    </source>
</evidence>
<evidence type="ECO:0000256" key="4">
    <source>
        <dbReference type="ARBA" id="ARBA00022989"/>
    </source>
</evidence>
<feature type="transmembrane region" description="Helical" evidence="6">
    <location>
        <begin position="146"/>
        <end position="167"/>
    </location>
</feature>
<feature type="transmembrane region" description="Helical" evidence="6">
    <location>
        <begin position="71"/>
        <end position="89"/>
    </location>
</feature>
<dbReference type="InterPro" id="IPR001123">
    <property type="entry name" value="LeuE-type"/>
</dbReference>
<feature type="transmembrane region" description="Helical" evidence="6">
    <location>
        <begin position="187"/>
        <end position="211"/>
    </location>
</feature>
<keyword evidence="4 6" id="KW-1133">Transmembrane helix</keyword>
<keyword evidence="2" id="KW-1003">Cell membrane</keyword>
<feature type="transmembrane region" description="Helical" evidence="6">
    <location>
        <begin position="6"/>
        <end position="26"/>
    </location>
</feature>
<evidence type="ECO:0000256" key="5">
    <source>
        <dbReference type="ARBA" id="ARBA00023136"/>
    </source>
</evidence>
<feature type="transmembrane region" description="Helical" evidence="6">
    <location>
        <begin position="110"/>
        <end position="131"/>
    </location>
</feature>
<comment type="subcellular location">
    <subcellularLocation>
        <location evidence="1">Cell membrane</location>
        <topology evidence="1">Multi-pass membrane protein</topology>
    </subcellularLocation>
</comment>
<protein>
    <recommendedName>
        <fullName evidence="9">Lysine transporter LysE</fullName>
    </recommendedName>
</protein>
<dbReference type="Pfam" id="PF01810">
    <property type="entry name" value="LysE"/>
    <property type="match status" value="1"/>
</dbReference>
<keyword evidence="3 6" id="KW-0812">Transmembrane</keyword>